<evidence type="ECO:0000313" key="9">
    <source>
        <dbReference type="Proteomes" id="UP001386955"/>
    </source>
</evidence>
<dbReference type="Proteomes" id="UP001386955">
    <property type="component" value="Unassembled WGS sequence"/>
</dbReference>
<comment type="cofactor">
    <cofactor evidence="1">
        <name>heme</name>
        <dbReference type="ChEBI" id="CHEBI:30413"/>
    </cofactor>
</comment>
<organism evidence="8 9">
    <name type="scientific">Psophocarpus tetragonolobus</name>
    <name type="common">Winged bean</name>
    <name type="synonym">Dolichos tetragonolobus</name>
    <dbReference type="NCBI Taxonomy" id="3891"/>
    <lineage>
        <taxon>Eukaryota</taxon>
        <taxon>Viridiplantae</taxon>
        <taxon>Streptophyta</taxon>
        <taxon>Embryophyta</taxon>
        <taxon>Tracheophyta</taxon>
        <taxon>Spermatophyta</taxon>
        <taxon>Magnoliopsida</taxon>
        <taxon>eudicotyledons</taxon>
        <taxon>Gunneridae</taxon>
        <taxon>Pentapetalae</taxon>
        <taxon>rosids</taxon>
        <taxon>fabids</taxon>
        <taxon>Fabales</taxon>
        <taxon>Fabaceae</taxon>
        <taxon>Papilionoideae</taxon>
        <taxon>50 kb inversion clade</taxon>
        <taxon>NPAAA clade</taxon>
        <taxon>indigoferoid/millettioid clade</taxon>
        <taxon>Phaseoleae</taxon>
        <taxon>Psophocarpus</taxon>
    </lineage>
</organism>
<protein>
    <recommendedName>
        <fullName evidence="10">Cytochrome P450</fullName>
    </recommendedName>
</protein>
<dbReference type="EMBL" id="JAYMYS010000009">
    <property type="protein sequence ID" value="KAK7380343.1"/>
    <property type="molecule type" value="Genomic_DNA"/>
</dbReference>
<keyword evidence="3" id="KW-0349">Heme</keyword>
<keyword evidence="6" id="KW-0408">Iron</keyword>
<dbReference type="PANTHER" id="PTHR24296">
    <property type="entry name" value="CYTOCHROME P450"/>
    <property type="match status" value="1"/>
</dbReference>
<dbReference type="AlphaFoldDB" id="A0AAN9RS54"/>
<reference evidence="8 9" key="1">
    <citation type="submission" date="2024-01" db="EMBL/GenBank/DDBJ databases">
        <title>The genomes of 5 underutilized Papilionoideae crops provide insights into root nodulation and disease resistanc.</title>
        <authorList>
            <person name="Jiang F."/>
        </authorList>
    </citation>
    <scope>NUCLEOTIDE SEQUENCE [LARGE SCALE GENOMIC DNA]</scope>
    <source>
        <strain evidence="8">DUOXIRENSHENG_FW03</strain>
        <tissue evidence="8">Leaves</tissue>
    </source>
</reference>
<comment type="similarity">
    <text evidence="2">Belongs to the cytochrome P450 family.</text>
</comment>
<evidence type="ECO:0000256" key="1">
    <source>
        <dbReference type="ARBA" id="ARBA00001971"/>
    </source>
</evidence>
<accession>A0AAN9RS54</accession>
<evidence type="ECO:0000256" key="3">
    <source>
        <dbReference type="ARBA" id="ARBA00022617"/>
    </source>
</evidence>
<keyword evidence="7" id="KW-0503">Monooxygenase</keyword>
<gene>
    <name evidence="8" type="ORF">VNO78_32851</name>
</gene>
<evidence type="ECO:0000256" key="5">
    <source>
        <dbReference type="ARBA" id="ARBA00023002"/>
    </source>
</evidence>
<sequence>MEKSEAPGFDEVKDMVYMHAALCKSMGLYLSMSMDNKEVEDDDILANGTVVKKREIGDVSRVRDGKVGESRSQDMFGKEMAFMQMQRVVVGIMRQFMVVLVVLREVDLHFISFLSSQMKGGFPVKITHKKTSI</sequence>
<evidence type="ECO:0000256" key="4">
    <source>
        <dbReference type="ARBA" id="ARBA00022723"/>
    </source>
</evidence>
<evidence type="ECO:0000256" key="6">
    <source>
        <dbReference type="ARBA" id="ARBA00023004"/>
    </source>
</evidence>
<evidence type="ECO:0000256" key="2">
    <source>
        <dbReference type="ARBA" id="ARBA00010617"/>
    </source>
</evidence>
<proteinExistence type="inferred from homology"/>
<name>A0AAN9RS54_PSOTE</name>
<keyword evidence="4" id="KW-0479">Metal-binding</keyword>
<dbReference type="GO" id="GO:0046872">
    <property type="term" value="F:metal ion binding"/>
    <property type="evidence" value="ECO:0007669"/>
    <property type="project" value="UniProtKB-KW"/>
</dbReference>
<keyword evidence="9" id="KW-1185">Reference proteome</keyword>
<evidence type="ECO:0000256" key="7">
    <source>
        <dbReference type="ARBA" id="ARBA00023033"/>
    </source>
</evidence>
<evidence type="ECO:0008006" key="10">
    <source>
        <dbReference type="Google" id="ProtNLM"/>
    </source>
</evidence>
<dbReference type="GO" id="GO:0004497">
    <property type="term" value="F:monooxygenase activity"/>
    <property type="evidence" value="ECO:0007669"/>
    <property type="project" value="UniProtKB-KW"/>
</dbReference>
<keyword evidence="5" id="KW-0560">Oxidoreductase</keyword>
<evidence type="ECO:0000313" key="8">
    <source>
        <dbReference type="EMBL" id="KAK7380343.1"/>
    </source>
</evidence>
<comment type="caution">
    <text evidence="8">The sequence shown here is derived from an EMBL/GenBank/DDBJ whole genome shotgun (WGS) entry which is preliminary data.</text>
</comment>